<name>A0A8H6X7W5_9AGAR</name>
<accession>A0A8H6X7W5</accession>
<keyword evidence="2" id="KW-1185">Reference proteome</keyword>
<dbReference type="AlphaFoldDB" id="A0A8H6X7W5"/>
<dbReference type="EMBL" id="JACAZI010000023">
    <property type="protein sequence ID" value="KAF7336210.1"/>
    <property type="molecule type" value="Genomic_DNA"/>
</dbReference>
<comment type="caution">
    <text evidence="1">The sequence shown here is derived from an EMBL/GenBank/DDBJ whole genome shotgun (WGS) entry which is preliminary data.</text>
</comment>
<evidence type="ECO:0000313" key="1">
    <source>
        <dbReference type="EMBL" id="KAF7336210.1"/>
    </source>
</evidence>
<sequence length="256" mass="28437">MIQFHVVQGMRPLRAYPLPFPSRVVSVQTRPSGVDHALLEVAAAVVPHPDSLLRIPTLIPNPCSSSYLLPSFRILSTGMGDIKGRKAAAALHLTTSPTPPPEPVVYAPLVKVLTNLSLALPNLYFDLLLWRNLLRPSPVYLMPASAPTLLTLQQILNWNIYISECQAAIFFQVPRGTIKNRLKGVRPRAEARAHERILSAANEDVLKEWVKPASHSEIAGVPVGETWSKRFKERHPDLKMKWASGLEECRVEALNS</sequence>
<protein>
    <submittedName>
        <fullName evidence="1">DDE-domain-containing protein</fullName>
    </submittedName>
</protein>
<dbReference type="Proteomes" id="UP000620124">
    <property type="component" value="Unassembled WGS sequence"/>
</dbReference>
<reference evidence="1" key="1">
    <citation type="submission" date="2020-05" db="EMBL/GenBank/DDBJ databases">
        <title>Mycena genomes resolve the evolution of fungal bioluminescence.</title>
        <authorList>
            <person name="Tsai I.J."/>
        </authorList>
    </citation>
    <scope>NUCLEOTIDE SEQUENCE</scope>
    <source>
        <strain evidence="1">CCC161011</strain>
    </source>
</reference>
<gene>
    <name evidence="1" type="ORF">MVEN_02168800</name>
</gene>
<dbReference type="OrthoDB" id="3265672at2759"/>
<organism evidence="1 2">
    <name type="scientific">Mycena venus</name>
    <dbReference type="NCBI Taxonomy" id="2733690"/>
    <lineage>
        <taxon>Eukaryota</taxon>
        <taxon>Fungi</taxon>
        <taxon>Dikarya</taxon>
        <taxon>Basidiomycota</taxon>
        <taxon>Agaricomycotina</taxon>
        <taxon>Agaricomycetes</taxon>
        <taxon>Agaricomycetidae</taxon>
        <taxon>Agaricales</taxon>
        <taxon>Marasmiineae</taxon>
        <taxon>Mycenaceae</taxon>
        <taxon>Mycena</taxon>
    </lineage>
</organism>
<evidence type="ECO:0000313" key="2">
    <source>
        <dbReference type="Proteomes" id="UP000620124"/>
    </source>
</evidence>
<proteinExistence type="predicted"/>